<dbReference type="PANTHER" id="PTHR43584">
    <property type="entry name" value="NUCLEOTIDYL TRANSFERASE"/>
    <property type="match status" value="1"/>
</dbReference>
<protein>
    <submittedName>
        <fullName evidence="4">Bifunctional UDP-N-acetylglucosamine pyrophosphorylase / Glucosamine-1-phosphate N-acetyltransferase</fullName>
    </submittedName>
</protein>
<evidence type="ECO:0000313" key="5">
    <source>
        <dbReference type="Proteomes" id="UP000183769"/>
    </source>
</evidence>
<evidence type="ECO:0000256" key="1">
    <source>
        <dbReference type="ARBA" id="ARBA00022679"/>
    </source>
</evidence>
<feature type="region of interest" description="Disordered" evidence="3">
    <location>
        <begin position="97"/>
        <end position="116"/>
    </location>
</feature>
<dbReference type="PANTHER" id="PTHR43584:SF8">
    <property type="entry name" value="N-ACETYLMURAMATE ALPHA-1-PHOSPHATE URIDYLYLTRANSFERASE"/>
    <property type="match status" value="1"/>
</dbReference>
<dbReference type="Gene3D" id="2.160.10.10">
    <property type="entry name" value="Hexapeptide repeat proteins"/>
    <property type="match status" value="1"/>
</dbReference>
<keyword evidence="5" id="KW-1185">Reference proteome</keyword>
<evidence type="ECO:0000256" key="3">
    <source>
        <dbReference type="SAM" id="MobiDB-lite"/>
    </source>
</evidence>
<organism evidence="4 5">
    <name type="scientific">Halolamina pelagica</name>
    <dbReference type="NCBI Taxonomy" id="699431"/>
    <lineage>
        <taxon>Archaea</taxon>
        <taxon>Methanobacteriati</taxon>
        <taxon>Methanobacteriota</taxon>
        <taxon>Stenosarchaea group</taxon>
        <taxon>Halobacteria</taxon>
        <taxon>Halobacteriales</taxon>
        <taxon>Haloferacaceae</taxon>
    </lineage>
</organism>
<sequence>MVGPDAKVGHAVEVKNSVLMEGATIGHLSYVGDSVLGRDVNFGAGTVVANLRHDDGTVQLRVKGESTDTGRRKFGVVGGDGAKTGIDTTLNASVKLDSDARTGPGETVTRDIHTEY</sequence>
<dbReference type="Proteomes" id="UP000183769">
    <property type="component" value="Unassembled WGS sequence"/>
</dbReference>
<dbReference type="GO" id="GO:0016779">
    <property type="term" value="F:nucleotidyltransferase activity"/>
    <property type="evidence" value="ECO:0007669"/>
    <property type="project" value="UniProtKB-ARBA"/>
</dbReference>
<proteinExistence type="predicted"/>
<dbReference type="SUPFAM" id="SSF51161">
    <property type="entry name" value="Trimeric LpxA-like enzymes"/>
    <property type="match status" value="1"/>
</dbReference>
<reference evidence="5" key="1">
    <citation type="submission" date="2016-10" db="EMBL/GenBank/DDBJ databases">
        <authorList>
            <person name="Varghese N."/>
            <person name="Submissions S."/>
        </authorList>
    </citation>
    <scope>NUCLEOTIDE SEQUENCE [LARGE SCALE GENOMIC DNA]</scope>
    <source>
        <strain evidence="5">CGMCC 1.10329</strain>
    </source>
</reference>
<name>A0A1I5QZ66_9EURY</name>
<dbReference type="EMBL" id="FOXI01000004">
    <property type="protein sequence ID" value="SFP51410.1"/>
    <property type="molecule type" value="Genomic_DNA"/>
</dbReference>
<evidence type="ECO:0000256" key="2">
    <source>
        <dbReference type="ARBA" id="ARBA00023315"/>
    </source>
</evidence>
<evidence type="ECO:0000313" key="4">
    <source>
        <dbReference type="EMBL" id="SFP51410.1"/>
    </source>
</evidence>
<keyword evidence="2" id="KW-0012">Acyltransferase</keyword>
<dbReference type="AlphaFoldDB" id="A0A1I5QZ66"/>
<accession>A0A1I5QZ66</accession>
<dbReference type="InterPro" id="IPR011004">
    <property type="entry name" value="Trimer_LpxA-like_sf"/>
</dbReference>
<keyword evidence="1 4" id="KW-0808">Transferase</keyword>
<dbReference type="GO" id="GO:0016746">
    <property type="term" value="F:acyltransferase activity"/>
    <property type="evidence" value="ECO:0007669"/>
    <property type="project" value="UniProtKB-KW"/>
</dbReference>
<dbReference type="InterPro" id="IPR050065">
    <property type="entry name" value="GlmU-like"/>
</dbReference>
<gene>
    <name evidence="4" type="ORF">SAMN05216277_104158</name>
</gene>